<dbReference type="InterPro" id="IPR043504">
    <property type="entry name" value="Peptidase_S1_PA_chymotrypsin"/>
</dbReference>
<dbReference type="PROSITE" id="PS00135">
    <property type="entry name" value="TRYPSIN_SER"/>
    <property type="match status" value="1"/>
</dbReference>
<sequence length="183" mass="21396">MVDFQAACRGDSGSPMVFYINALRRWQVEGIVSHFFFDEPCSMRRPGQYSIFTRVNRFVDWIQTNIEDTPTLIYPTNERLSKTQAYKNSTVKRYHTSRHVNRYEAAAERDERNIIDRRLSPSHGMKGTKNETDLPFPFKAVTECPWLFMAASPFFLKTHYSQLQYEHMVNSIMRSSTGRGMFG</sequence>
<feature type="domain" description="Peptidase S1" evidence="1">
    <location>
        <begin position="5"/>
        <end position="62"/>
    </location>
</feature>
<reference evidence="2" key="1">
    <citation type="submission" date="2020-11" db="EMBL/GenBank/DDBJ databases">
        <authorList>
            <person name="Tran Van P."/>
        </authorList>
    </citation>
    <scope>NUCLEOTIDE SEQUENCE</scope>
</reference>
<dbReference type="InterPro" id="IPR033116">
    <property type="entry name" value="TRYPSIN_SER"/>
</dbReference>
<dbReference type="AlphaFoldDB" id="A0A7R9ACK1"/>
<evidence type="ECO:0000313" key="2">
    <source>
        <dbReference type="EMBL" id="CAD7251695.1"/>
    </source>
</evidence>
<dbReference type="SUPFAM" id="SSF50494">
    <property type="entry name" value="Trypsin-like serine proteases"/>
    <property type="match status" value="1"/>
</dbReference>
<keyword evidence="3" id="KW-1185">Reference proteome</keyword>
<dbReference type="Gene3D" id="2.40.10.10">
    <property type="entry name" value="Trypsin-like serine proteases"/>
    <property type="match status" value="1"/>
</dbReference>
<proteinExistence type="predicted"/>
<dbReference type="GO" id="GO:0004252">
    <property type="term" value="F:serine-type endopeptidase activity"/>
    <property type="evidence" value="ECO:0007669"/>
    <property type="project" value="InterPro"/>
</dbReference>
<dbReference type="PANTHER" id="PTHR24260:SF136">
    <property type="entry name" value="GH08193P-RELATED"/>
    <property type="match status" value="1"/>
</dbReference>
<dbReference type="OrthoDB" id="6147874at2759"/>
<evidence type="ECO:0000259" key="1">
    <source>
        <dbReference type="Pfam" id="PF00089"/>
    </source>
</evidence>
<dbReference type="EMBL" id="LR903259">
    <property type="protein sequence ID" value="CAD7251695.1"/>
    <property type="molecule type" value="Genomic_DNA"/>
</dbReference>
<dbReference type="InterPro" id="IPR051333">
    <property type="entry name" value="CLIP_Serine_Protease"/>
</dbReference>
<dbReference type="InterPro" id="IPR009003">
    <property type="entry name" value="Peptidase_S1_PA"/>
</dbReference>
<dbReference type="GO" id="GO:0006508">
    <property type="term" value="P:proteolysis"/>
    <property type="evidence" value="ECO:0007669"/>
    <property type="project" value="InterPro"/>
</dbReference>
<evidence type="ECO:0000313" key="3">
    <source>
        <dbReference type="Proteomes" id="UP000677054"/>
    </source>
</evidence>
<dbReference type="PANTHER" id="PTHR24260">
    <property type="match status" value="1"/>
</dbReference>
<dbReference type="Pfam" id="PF00089">
    <property type="entry name" value="Trypsin"/>
    <property type="match status" value="1"/>
</dbReference>
<dbReference type="Proteomes" id="UP000677054">
    <property type="component" value="Unassembled WGS sequence"/>
</dbReference>
<dbReference type="InterPro" id="IPR001254">
    <property type="entry name" value="Trypsin_dom"/>
</dbReference>
<protein>
    <recommendedName>
        <fullName evidence="1">Peptidase S1 domain-containing protein</fullName>
    </recommendedName>
</protein>
<name>A0A7R9ACK1_9CRUS</name>
<gene>
    <name evidence="2" type="ORF">DSTB1V02_LOCUS11457</name>
</gene>
<dbReference type="EMBL" id="CAJPEV010003742">
    <property type="protein sequence ID" value="CAG0900449.1"/>
    <property type="molecule type" value="Genomic_DNA"/>
</dbReference>
<accession>A0A7R9ACK1</accession>
<organism evidence="2">
    <name type="scientific">Darwinula stevensoni</name>
    <dbReference type="NCBI Taxonomy" id="69355"/>
    <lineage>
        <taxon>Eukaryota</taxon>
        <taxon>Metazoa</taxon>
        <taxon>Ecdysozoa</taxon>
        <taxon>Arthropoda</taxon>
        <taxon>Crustacea</taxon>
        <taxon>Oligostraca</taxon>
        <taxon>Ostracoda</taxon>
        <taxon>Podocopa</taxon>
        <taxon>Podocopida</taxon>
        <taxon>Darwinulocopina</taxon>
        <taxon>Darwinuloidea</taxon>
        <taxon>Darwinulidae</taxon>
        <taxon>Darwinula</taxon>
    </lineage>
</organism>